<dbReference type="InterPro" id="IPR011761">
    <property type="entry name" value="ATP-grasp"/>
</dbReference>
<feature type="compositionally biased region" description="Basic and acidic residues" evidence="2">
    <location>
        <begin position="353"/>
        <end position="365"/>
    </location>
</feature>
<comment type="caution">
    <text evidence="4">The sequence shown here is derived from an EMBL/GenBank/DDBJ whole genome shotgun (WGS) entry which is preliminary data.</text>
</comment>
<feature type="domain" description="ATP-grasp" evidence="3">
    <location>
        <begin position="110"/>
        <end position="316"/>
    </location>
</feature>
<evidence type="ECO:0000313" key="5">
    <source>
        <dbReference type="Proteomes" id="UP001183615"/>
    </source>
</evidence>
<proteinExistence type="predicted"/>
<keyword evidence="1" id="KW-0067">ATP-binding</keyword>
<dbReference type="EMBL" id="JAVREV010000020">
    <property type="protein sequence ID" value="MDT0446519.1"/>
    <property type="molecule type" value="Genomic_DNA"/>
</dbReference>
<dbReference type="InterPro" id="IPR003806">
    <property type="entry name" value="ATP-grasp_PylC-type"/>
</dbReference>
<evidence type="ECO:0000313" key="4">
    <source>
        <dbReference type="EMBL" id="MDT0446519.1"/>
    </source>
</evidence>
<dbReference type="SUPFAM" id="SSF56059">
    <property type="entry name" value="Glutathione synthetase ATP-binding domain-like"/>
    <property type="match status" value="1"/>
</dbReference>
<dbReference type="PROSITE" id="PS50975">
    <property type="entry name" value="ATP_GRASP"/>
    <property type="match status" value="1"/>
</dbReference>
<accession>A0ABU2SF66</accession>
<reference evidence="5" key="1">
    <citation type="submission" date="2023-07" db="EMBL/GenBank/DDBJ databases">
        <title>30 novel species of actinomycetes from the DSMZ collection.</title>
        <authorList>
            <person name="Nouioui I."/>
        </authorList>
    </citation>
    <scope>NUCLEOTIDE SEQUENCE [LARGE SCALE GENOMIC DNA]</scope>
    <source>
        <strain evidence="5">DSM 41886</strain>
    </source>
</reference>
<dbReference type="RefSeq" id="WP_311620752.1">
    <property type="nucleotide sequence ID" value="NZ_JAVREV010000020.1"/>
</dbReference>
<dbReference type="Gene3D" id="3.30.470.20">
    <property type="entry name" value="ATP-grasp fold, B domain"/>
    <property type="match status" value="1"/>
</dbReference>
<gene>
    <name evidence="4" type="ORF">RM779_28560</name>
</gene>
<dbReference type="Pfam" id="PF02655">
    <property type="entry name" value="ATP-grasp_3"/>
    <property type="match status" value="1"/>
</dbReference>
<protein>
    <submittedName>
        <fullName evidence="4">ATP-grasp domain-containing protein</fullName>
    </submittedName>
</protein>
<keyword evidence="5" id="KW-1185">Reference proteome</keyword>
<evidence type="ECO:0000256" key="2">
    <source>
        <dbReference type="SAM" id="MobiDB-lite"/>
    </source>
</evidence>
<sequence>MEGVEARDGLMLLAGLVDRVVWLDRSGFLPASFGYPAPWLRHEAVSPLLRSAPSPRPAGSAAPPGTRRVAVAFAPEHGDHATAWAEASGHRLLAADAVVTARAADKIDALELFRAAGVAVPEHVVIPARERRRAAAYWRPEWPAAVLQRRENNLLGRGTVPVGGAGELAAALRAWPGRVLKLSRLVPGLSLTVSACVGGDRTVVAAVSHQLVGLPELTPHWGTHCGNQLVGPADLPEGVYERVRRTAHSVGEVLRARGYRGVFGLDLLEDGGDVLAVEVNPRFQTVSALVQAAEHAAGLLPSLGLHILACLLPALPPGRLSRAPVPRPSQLVLHAAGPLEITAPPAAGRYRLDADGVAHGPDPDGPRPPAALRPDEALWWPHAAPGKAGTGDELLLMQFGRPQCGTAPRPPLGTRARTWRDAALRALGVAA</sequence>
<dbReference type="Proteomes" id="UP001183615">
    <property type="component" value="Unassembled WGS sequence"/>
</dbReference>
<organism evidence="4 5">
    <name type="scientific">Streptomyces johnsoniae</name>
    <dbReference type="NCBI Taxonomy" id="3075532"/>
    <lineage>
        <taxon>Bacteria</taxon>
        <taxon>Bacillati</taxon>
        <taxon>Actinomycetota</taxon>
        <taxon>Actinomycetes</taxon>
        <taxon>Kitasatosporales</taxon>
        <taxon>Streptomycetaceae</taxon>
        <taxon>Streptomyces</taxon>
    </lineage>
</organism>
<keyword evidence="1" id="KW-0547">Nucleotide-binding</keyword>
<evidence type="ECO:0000259" key="3">
    <source>
        <dbReference type="PROSITE" id="PS50975"/>
    </source>
</evidence>
<evidence type="ECO:0000256" key="1">
    <source>
        <dbReference type="PROSITE-ProRule" id="PRU00409"/>
    </source>
</evidence>
<feature type="region of interest" description="Disordered" evidence="2">
    <location>
        <begin position="353"/>
        <end position="373"/>
    </location>
</feature>
<name>A0ABU2SF66_9ACTN</name>